<reference evidence="1 2" key="1">
    <citation type="submission" date="2020-01" db="EMBL/GenBank/DDBJ databases">
        <title>Insect and environment-associated Actinomycetes.</title>
        <authorList>
            <person name="Currrie C."/>
            <person name="Chevrette M."/>
            <person name="Carlson C."/>
            <person name="Stubbendieck R."/>
            <person name="Wendt-Pienkowski E."/>
        </authorList>
    </citation>
    <scope>NUCLEOTIDE SEQUENCE [LARGE SCALE GENOMIC DNA]</scope>
    <source>
        <strain evidence="1 2">SID14438</strain>
    </source>
</reference>
<gene>
    <name evidence="1" type="ORF">G3I39_25065</name>
</gene>
<proteinExistence type="predicted"/>
<sequence length="177" mass="19348">MAAGAAPYRKLDPALRAERAAIVFDLRLQGLSYRQIDILTQAPDGPTGGHRISATTAKELLYEEAARRVDPKVDAWRALQLDRLDGVLRDHLALRNANWDRAMDGEERPALAVDRALNGVTKTVEAQNKLLGLATTKIEAQVVEVTQQDVELQEMIRTAKAKAALEEAAIIDGEAGE</sequence>
<comment type="caution">
    <text evidence="1">The sequence shown here is derived from an EMBL/GenBank/DDBJ whole genome shotgun (WGS) entry which is preliminary data.</text>
</comment>
<dbReference type="AlphaFoldDB" id="A0A6N9VBR8"/>
<evidence type="ECO:0000313" key="2">
    <source>
        <dbReference type="Proteomes" id="UP000471648"/>
    </source>
</evidence>
<name>A0A6N9VBR8_STRMI</name>
<evidence type="ECO:0008006" key="3">
    <source>
        <dbReference type="Google" id="ProtNLM"/>
    </source>
</evidence>
<dbReference type="RefSeq" id="WP_164358188.1">
    <property type="nucleotide sequence ID" value="NZ_JAAGME010001046.1"/>
</dbReference>
<accession>A0A6N9VBR8</accession>
<dbReference type="Proteomes" id="UP000471648">
    <property type="component" value="Unassembled WGS sequence"/>
</dbReference>
<evidence type="ECO:0000313" key="1">
    <source>
        <dbReference type="EMBL" id="NEB70300.1"/>
    </source>
</evidence>
<organism evidence="1 2">
    <name type="scientific">Streptomyces microflavus</name>
    <name type="common">Streptomyces lipmanii</name>
    <dbReference type="NCBI Taxonomy" id="1919"/>
    <lineage>
        <taxon>Bacteria</taxon>
        <taxon>Bacillati</taxon>
        <taxon>Actinomycetota</taxon>
        <taxon>Actinomycetes</taxon>
        <taxon>Kitasatosporales</taxon>
        <taxon>Streptomycetaceae</taxon>
        <taxon>Streptomyces</taxon>
    </lineage>
</organism>
<dbReference type="EMBL" id="JAAGME010001046">
    <property type="protein sequence ID" value="NEB70300.1"/>
    <property type="molecule type" value="Genomic_DNA"/>
</dbReference>
<protein>
    <recommendedName>
        <fullName evidence="3">Terminase small subunit</fullName>
    </recommendedName>
</protein>